<dbReference type="STRING" id="1076937.SAMN04488120_1177"/>
<proteinExistence type="predicted"/>
<dbReference type="AlphaFoldDB" id="A0A1I2KCS1"/>
<feature type="signal peptide" evidence="1">
    <location>
        <begin position="1"/>
        <end position="22"/>
    </location>
</feature>
<dbReference type="Proteomes" id="UP000199771">
    <property type="component" value="Unassembled WGS sequence"/>
</dbReference>
<dbReference type="RefSeq" id="WP_091535579.1">
    <property type="nucleotide sequence ID" value="NZ_FOOC01000017.1"/>
</dbReference>
<evidence type="ECO:0000256" key="1">
    <source>
        <dbReference type="SAM" id="SignalP"/>
    </source>
</evidence>
<dbReference type="SUPFAM" id="SSF56925">
    <property type="entry name" value="OMPA-like"/>
    <property type="match status" value="1"/>
</dbReference>
<dbReference type="EMBL" id="FOOC01000017">
    <property type="protein sequence ID" value="SFF64852.1"/>
    <property type="molecule type" value="Genomic_DNA"/>
</dbReference>
<keyword evidence="3" id="KW-1185">Reference proteome</keyword>
<name>A0A1I2KCS1_9GAMM</name>
<organism evidence="2 3">
    <name type="scientific">Fontimonas thermophila</name>
    <dbReference type="NCBI Taxonomy" id="1076937"/>
    <lineage>
        <taxon>Bacteria</taxon>
        <taxon>Pseudomonadati</taxon>
        <taxon>Pseudomonadota</taxon>
        <taxon>Gammaproteobacteria</taxon>
        <taxon>Nevskiales</taxon>
        <taxon>Nevskiaceae</taxon>
        <taxon>Fontimonas</taxon>
    </lineage>
</organism>
<feature type="chain" id="PRO_5011698777" description="Outer membrane protein beta-barrel domain-containing protein" evidence="1">
    <location>
        <begin position="23"/>
        <end position="182"/>
    </location>
</feature>
<evidence type="ECO:0000313" key="3">
    <source>
        <dbReference type="Proteomes" id="UP000199771"/>
    </source>
</evidence>
<dbReference type="OrthoDB" id="5730472at2"/>
<accession>A0A1I2KCS1</accession>
<sequence>MRSIIRQLCVAVVLAVPAAAMAGHRYTFLEGGYLNRDEGKIDDSGLRLAGSGAVTHSVALIGEYADTGDFEQLSAGGIFHAPITRDLDWTAGATLEFADTGLNDDTGWGLRGGLRWRFAQAFELNPEIRYLDVFDDAGVSLRLAGLFSFTPDFAIQAALQGGDDDRFEAGVRYSFAPAGRRR</sequence>
<protein>
    <recommendedName>
        <fullName evidence="4">Outer membrane protein beta-barrel domain-containing protein</fullName>
    </recommendedName>
</protein>
<evidence type="ECO:0008006" key="4">
    <source>
        <dbReference type="Google" id="ProtNLM"/>
    </source>
</evidence>
<reference evidence="2 3" key="1">
    <citation type="submission" date="2016-10" db="EMBL/GenBank/DDBJ databases">
        <authorList>
            <person name="de Groot N.N."/>
        </authorList>
    </citation>
    <scope>NUCLEOTIDE SEQUENCE [LARGE SCALE GENOMIC DNA]</scope>
    <source>
        <strain evidence="2 3">DSM 23609</strain>
    </source>
</reference>
<evidence type="ECO:0000313" key="2">
    <source>
        <dbReference type="EMBL" id="SFF64852.1"/>
    </source>
</evidence>
<dbReference type="InterPro" id="IPR011250">
    <property type="entry name" value="OMP/PagP_B-barrel"/>
</dbReference>
<keyword evidence="1" id="KW-0732">Signal</keyword>
<gene>
    <name evidence="2" type="ORF">SAMN04488120_1177</name>
</gene>